<evidence type="ECO:0000313" key="8">
    <source>
        <dbReference type="Proteomes" id="UP000267654"/>
    </source>
</evidence>
<dbReference type="InterPro" id="IPR018485">
    <property type="entry name" value="FGGY_C"/>
</dbReference>
<proteinExistence type="inferred from homology"/>
<dbReference type="Pfam" id="PF00370">
    <property type="entry name" value="FGGY_N"/>
    <property type="match status" value="1"/>
</dbReference>
<feature type="domain" description="Carbohydrate kinase FGGY N-terminal" evidence="5">
    <location>
        <begin position="8"/>
        <end position="239"/>
    </location>
</feature>
<dbReference type="PANTHER" id="PTHR43095:SF2">
    <property type="entry name" value="GLUCONOKINASE"/>
    <property type="match status" value="1"/>
</dbReference>
<evidence type="ECO:0000256" key="3">
    <source>
        <dbReference type="ARBA" id="ARBA00022777"/>
    </source>
</evidence>
<dbReference type="PIRSF" id="PIRSF000538">
    <property type="entry name" value="GlpK"/>
    <property type="match status" value="1"/>
</dbReference>
<dbReference type="AlphaFoldDB" id="A0A662DA85"/>
<dbReference type="InterPro" id="IPR018483">
    <property type="entry name" value="Carb_kinase_FGGY_CS"/>
</dbReference>
<dbReference type="PANTHER" id="PTHR43095">
    <property type="entry name" value="SUGAR KINASE"/>
    <property type="match status" value="1"/>
</dbReference>
<evidence type="ECO:0000256" key="1">
    <source>
        <dbReference type="ARBA" id="ARBA00009156"/>
    </source>
</evidence>
<feature type="domain" description="Carbohydrate kinase FGGY C-terminal" evidence="6">
    <location>
        <begin position="252"/>
        <end position="446"/>
    </location>
</feature>
<dbReference type="GO" id="GO:0016773">
    <property type="term" value="F:phosphotransferase activity, alcohol group as acceptor"/>
    <property type="evidence" value="ECO:0007669"/>
    <property type="project" value="InterPro"/>
</dbReference>
<dbReference type="GO" id="GO:0016301">
    <property type="term" value="F:kinase activity"/>
    <property type="evidence" value="ECO:0007669"/>
    <property type="project" value="UniProtKB-KW"/>
</dbReference>
<comment type="similarity">
    <text evidence="1 4">Belongs to the FGGY kinase family.</text>
</comment>
<dbReference type="InterPro" id="IPR050406">
    <property type="entry name" value="FGGY_Carb_Kinase"/>
</dbReference>
<dbReference type="SUPFAM" id="SSF53067">
    <property type="entry name" value="Actin-like ATPase domain"/>
    <property type="match status" value="2"/>
</dbReference>
<name>A0A662DA85_UNCAE</name>
<reference evidence="7 8" key="1">
    <citation type="submission" date="2018-06" db="EMBL/GenBank/DDBJ databases">
        <title>Extensive metabolic versatility and redundancy in microbially diverse, dynamic hydrothermal sediments.</title>
        <authorList>
            <person name="Dombrowski N."/>
            <person name="Teske A."/>
            <person name="Baker B.J."/>
        </authorList>
    </citation>
    <scope>NUCLEOTIDE SEQUENCE [LARGE SCALE GENOMIC DNA]</scope>
    <source>
        <strain evidence="7">B19_G9</strain>
    </source>
</reference>
<sequence>MKLKGEVFIGVDIGTGGVRAIAFNSKLEQLSSSYQEHTTISSREDQAEQNPHEIYSNLISCLKEVSQPYKKITGIGFSSMLHSIMGVDEKGNPLTPLYPFTDNQGKNKIKRIKEELPTFYKKTGCPPHPMYPAVQILWLKEEKPDIFKKIKKFLSIKSFILQKLTGDLVEDSCIASGSGLLNTHKLSWDEEILNFLSLSEKNFPRVVQVTEKLTIKSVSGLNNLRGVPVYPGAGDGMLCHLASGGLKEGYLSSTVGTSGALRIATHKPFLNEKESIWCYHFYKNWWVSGGAIHNGGITLRWFRDRLCREEAEKAKKEGMDIYELFDKWAGEVSPGAKDLIFLPFLAGERSPNWNPRMRACFVGLGLHHGKKEIIRSIMEGVMCRMRAVMELLKPSLPEKVEIRASGGYTKSRLWLQIQANLFKNVIKVLQEVEAASLGAAIIAMFAQGRLNSLEGFEPKIKEVITPDEEEVKLYARVYKKHIDLYRRLEGYFSGG</sequence>
<dbReference type="GO" id="GO:0005975">
    <property type="term" value="P:carbohydrate metabolic process"/>
    <property type="evidence" value="ECO:0007669"/>
    <property type="project" value="InterPro"/>
</dbReference>
<dbReference type="InterPro" id="IPR000577">
    <property type="entry name" value="Carb_kinase_FGGY"/>
</dbReference>
<dbReference type="Pfam" id="PF02782">
    <property type="entry name" value="FGGY_C"/>
    <property type="match status" value="1"/>
</dbReference>
<evidence type="ECO:0000259" key="6">
    <source>
        <dbReference type="Pfam" id="PF02782"/>
    </source>
</evidence>
<evidence type="ECO:0000313" key="7">
    <source>
        <dbReference type="EMBL" id="RLE11768.1"/>
    </source>
</evidence>
<dbReference type="Proteomes" id="UP000267654">
    <property type="component" value="Unassembled WGS sequence"/>
</dbReference>
<dbReference type="Gene3D" id="3.30.420.40">
    <property type="match status" value="2"/>
</dbReference>
<protein>
    <submittedName>
        <fullName evidence="7">Gluconokinase</fullName>
    </submittedName>
</protein>
<dbReference type="CDD" id="cd07770">
    <property type="entry name" value="ASKHA_NBD_FGGY_GntK"/>
    <property type="match status" value="1"/>
</dbReference>
<organism evidence="7 8">
    <name type="scientific">Aerophobetes bacterium</name>
    <dbReference type="NCBI Taxonomy" id="2030807"/>
    <lineage>
        <taxon>Bacteria</taxon>
        <taxon>Candidatus Aerophobota</taxon>
    </lineage>
</organism>
<dbReference type="InterPro" id="IPR018484">
    <property type="entry name" value="FGGY_N"/>
</dbReference>
<dbReference type="EMBL" id="QMQB01000214">
    <property type="protein sequence ID" value="RLE11768.1"/>
    <property type="molecule type" value="Genomic_DNA"/>
</dbReference>
<dbReference type="InterPro" id="IPR043129">
    <property type="entry name" value="ATPase_NBD"/>
</dbReference>
<gene>
    <name evidence="7" type="ORF">DRI96_05650</name>
</gene>
<evidence type="ECO:0000259" key="5">
    <source>
        <dbReference type="Pfam" id="PF00370"/>
    </source>
</evidence>
<accession>A0A662DA85</accession>
<dbReference type="PROSITE" id="PS00445">
    <property type="entry name" value="FGGY_KINASES_2"/>
    <property type="match status" value="1"/>
</dbReference>
<evidence type="ECO:0000256" key="4">
    <source>
        <dbReference type="RuleBase" id="RU003733"/>
    </source>
</evidence>
<keyword evidence="2 4" id="KW-0808">Transferase</keyword>
<keyword evidence="3 4" id="KW-0418">Kinase</keyword>
<evidence type="ECO:0000256" key="2">
    <source>
        <dbReference type="ARBA" id="ARBA00022679"/>
    </source>
</evidence>
<comment type="caution">
    <text evidence="7">The sequence shown here is derived from an EMBL/GenBank/DDBJ whole genome shotgun (WGS) entry which is preliminary data.</text>
</comment>